<protein>
    <recommendedName>
        <fullName evidence="1">DNA polymerase Y-family little finger domain-containing protein</fullName>
    </recommendedName>
</protein>
<evidence type="ECO:0000313" key="2">
    <source>
        <dbReference type="EMBL" id="MFD3003501.1"/>
    </source>
</evidence>
<evidence type="ECO:0000313" key="3">
    <source>
        <dbReference type="Proteomes" id="UP001597641"/>
    </source>
</evidence>
<dbReference type="EMBL" id="JBHUOX010000031">
    <property type="protein sequence ID" value="MFD3003501.1"/>
    <property type="molecule type" value="Genomic_DNA"/>
</dbReference>
<comment type="caution">
    <text evidence="2">The sequence shown here is derived from an EMBL/GenBank/DDBJ whole genome shotgun (WGS) entry which is preliminary data.</text>
</comment>
<proteinExistence type="predicted"/>
<reference evidence="3" key="1">
    <citation type="journal article" date="2019" name="Int. J. Syst. Evol. Microbiol.">
        <title>The Global Catalogue of Microorganisms (GCM) 10K type strain sequencing project: providing services to taxonomists for standard genome sequencing and annotation.</title>
        <authorList>
            <consortium name="The Broad Institute Genomics Platform"/>
            <consortium name="The Broad Institute Genome Sequencing Center for Infectious Disease"/>
            <person name="Wu L."/>
            <person name="Ma J."/>
        </authorList>
    </citation>
    <scope>NUCLEOTIDE SEQUENCE [LARGE SCALE GENOMIC DNA]</scope>
    <source>
        <strain evidence="3">KCTC 23984</strain>
    </source>
</reference>
<keyword evidence="3" id="KW-1185">Reference proteome</keyword>
<dbReference type="RefSeq" id="WP_377491020.1">
    <property type="nucleotide sequence ID" value="NZ_JBHUOX010000031.1"/>
</dbReference>
<accession>A0ABW6C219</accession>
<name>A0ABW6C219_9BACT</name>
<gene>
    <name evidence="2" type="ORF">ACFS7Z_24295</name>
</gene>
<evidence type="ECO:0000259" key="1">
    <source>
        <dbReference type="Pfam" id="PF11799"/>
    </source>
</evidence>
<sequence>MEIYKEVKQDFSDQKPLLPQLRQEIKYLNVLEDLHLVTATHAAKCALKLRQQGSYASLLTVLINFHKFFEHDRQYTNSKTQFLPAATNSDIELIHYANIALKAIYRDGY</sequence>
<organism evidence="2 3">
    <name type="scientific">Pontibacter toksunensis</name>
    <dbReference type="NCBI Taxonomy" id="1332631"/>
    <lineage>
        <taxon>Bacteria</taxon>
        <taxon>Pseudomonadati</taxon>
        <taxon>Bacteroidota</taxon>
        <taxon>Cytophagia</taxon>
        <taxon>Cytophagales</taxon>
        <taxon>Hymenobacteraceae</taxon>
        <taxon>Pontibacter</taxon>
    </lineage>
</organism>
<dbReference type="Proteomes" id="UP001597641">
    <property type="component" value="Unassembled WGS sequence"/>
</dbReference>
<dbReference type="InterPro" id="IPR017961">
    <property type="entry name" value="DNA_pol_Y-fam_little_finger"/>
</dbReference>
<dbReference type="Pfam" id="PF11799">
    <property type="entry name" value="IMS_C"/>
    <property type="match status" value="1"/>
</dbReference>
<feature type="domain" description="DNA polymerase Y-family little finger" evidence="1">
    <location>
        <begin position="30"/>
        <end position="105"/>
    </location>
</feature>